<dbReference type="OMA" id="NWPTLIQ"/>
<sequence>MSNPPTPLKVSPAATSYTAATMDSDLRSQINTLLINDELSVKIQEALLHSLNAHPANWPTQIQQHALSLLRAGDITTFPALLDKVLEDVRQSTAAAAADSSSATNGEANGKKTNGDAGADSTSNLAVPQAVVDEALKVTMDCLVDLVEFSGENGTT</sequence>
<feature type="region of interest" description="Disordered" evidence="1">
    <location>
        <begin position="95"/>
        <end position="122"/>
    </location>
</feature>
<feature type="compositionally biased region" description="Low complexity" evidence="1">
    <location>
        <begin position="95"/>
        <end position="104"/>
    </location>
</feature>
<protein>
    <submittedName>
        <fullName evidence="2">Uncharacterized protein</fullName>
    </submittedName>
</protein>
<evidence type="ECO:0000313" key="3">
    <source>
        <dbReference type="Proteomes" id="UP000294847"/>
    </source>
</evidence>
<organism evidence="2 3">
    <name type="scientific">Pyricularia oryzae</name>
    <name type="common">Rice blast fungus</name>
    <name type="synonym">Magnaporthe oryzae</name>
    <dbReference type="NCBI Taxonomy" id="318829"/>
    <lineage>
        <taxon>Eukaryota</taxon>
        <taxon>Fungi</taxon>
        <taxon>Dikarya</taxon>
        <taxon>Ascomycota</taxon>
        <taxon>Pezizomycotina</taxon>
        <taxon>Sordariomycetes</taxon>
        <taxon>Sordariomycetidae</taxon>
        <taxon>Magnaporthales</taxon>
        <taxon>Pyriculariaceae</taxon>
        <taxon>Pyricularia</taxon>
    </lineage>
</organism>
<name>A0A4P7NAG0_PYROR</name>
<evidence type="ECO:0000256" key="1">
    <source>
        <dbReference type="SAM" id="MobiDB-lite"/>
    </source>
</evidence>
<dbReference type="EMBL" id="CP034206">
    <property type="protein sequence ID" value="QBZ59559.1"/>
    <property type="molecule type" value="Genomic_DNA"/>
</dbReference>
<dbReference type="SMR" id="A0A4P7NAG0"/>
<accession>A0A4P7NAG0</accession>
<gene>
    <name evidence="2" type="ORF">PoMZ_04520</name>
</gene>
<dbReference type="VEuPathDB" id="FungiDB:M_BR32_EuGene_00050581"/>
<dbReference type="AlphaFoldDB" id="A0A4P7NAG0"/>
<evidence type="ECO:0000313" key="2">
    <source>
        <dbReference type="EMBL" id="QBZ59559.1"/>
    </source>
</evidence>
<dbReference type="Proteomes" id="UP000294847">
    <property type="component" value="Chromosome 3"/>
</dbReference>
<reference evidence="2 3" key="1">
    <citation type="journal article" date="2019" name="Mol. Biol. Evol.">
        <title>Blast fungal genomes show frequent chromosomal changes, gene gains and losses, and effector gene turnover.</title>
        <authorList>
            <person name="Gomez Luciano L.B."/>
            <person name="Jason Tsai I."/>
            <person name="Chuma I."/>
            <person name="Tosa Y."/>
            <person name="Chen Y.H."/>
            <person name="Li J.Y."/>
            <person name="Li M.Y."/>
            <person name="Jade Lu M.Y."/>
            <person name="Nakayashiki H."/>
            <person name="Li W.H."/>
        </authorList>
    </citation>
    <scope>NUCLEOTIDE SEQUENCE [LARGE SCALE GENOMIC DNA]</scope>
    <source>
        <strain evidence="2">MZ5-1-6</strain>
    </source>
</reference>
<proteinExistence type="predicted"/>